<evidence type="ECO:0000313" key="1">
    <source>
        <dbReference type="EMBL" id="XBU15239.1"/>
    </source>
</evidence>
<reference evidence="1" key="1">
    <citation type="submission" date="2024-06" db="EMBL/GenBank/DDBJ databases">
        <authorList>
            <person name="Song Z."/>
        </authorList>
    </citation>
    <scope>NUCLEOTIDE SEQUENCE</scope>
    <source>
        <strain evidence="1">A1-4-2</strain>
    </source>
</reference>
<sequence length="80" mass="8788">MSLYSSDPALADEAGFSGVFMSICPFFMGDVFHLSCTRCFLSDPYVVIGLLMDEREFSVQAMSVQGIAVRDLGLLSYCTK</sequence>
<name>A0AAU7SW69_9GAMM</name>
<protein>
    <submittedName>
        <fullName evidence="1">Uncharacterized protein</fullName>
    </submittedName>
</protein>
<dbReference type="EMBL" id="CP157981">
    <property type="protein sequence ID" value="XBU15239.1"/>
    <property type="molecule type" value="Genomic_DNA"/>
</dbReference>
<gene>
    <name evidence="1" type="ORF">ABJ384_12420</name>
</gene>
<dbReference type="AlphaFoldDB" id="A0AAU7SW69"/>
<proteinExistence type="predicted"/>
<organism evidence="1">
    <name type="scientific">Acinetobacter sp. A1-4-2</name>
    <dbReference type="NCBI Taxonomy" id="3156489"/>
    <lineage>
        <taxon>Bacteria</taxon>
        <taxon>Pseudomonadati</taxon>
        <taxon>Pseudomonadota</taxon>
        <taxon>Gammaproteobacteria</taxon>
        <taxon>Moraxellales</taxon>
        <taxon>Moraxellaceae</taxon>
        <taxon>Acinetobacter</taxon>
    </lineage>
</organism>
<accession>A0AAU7SW69</accession>
<dbReference type="RefSeq" id="WP_349927665.1">
    <property type="nucleotide sequence ID" value="NZ_CP157981.1"/>
</dbReference>